<name>A0A3G9IVX1_9BACL</name>
<dbReference type="AlphaFoldDB" id="A0A3G9IVX1"/>
<sequence>MSFLRSKKIIVLILVIAIALIISEQFTAVQHLTAKTTCQLYVFLKYDNKDLKFKEVEYVPQFGDYFVSYEDKTQKKYSFIVSPQFFPILVKYDSLESTP</sequence>
<dbReference type="RefSeq" id="WP_125661079.1">
    <property type="nucleotide sequence ID" value="NZ_AP019308.1"/>
</dbReference>
<organism evidence="1 2">
    <name type="scientific">Paenibacillus baekrokdamisoli</name>
    <dbReference type="NCBI Taxonomy" id="1712516"/>
    <lineage>
        <taxon>Bacteria</taxon>
        <taxon>Bacillati</taxon>
        <taxon>Bacillota</taxon>
        <taxon>Bacilli</taxon>
        <taxon>Bacillales</taxon>
        <taxon>Paenibacillaceae</taxon>
        <taxon>Paenibacillus</taxon>
    </lineage>
</organism>
<gene>
    <name evidence="1" type="ORF">Back11_39910</name>
</gene>
<reference evidence="1 2" key="1">
    <citation type="submission" date="2018-11" db="EMBL/GenBank/DDBJ databases">
        <title>Complete genome sequence of Paenibacillus baekrokdamisoli strain KCTC 33723.</title>
        <authorList>
            <person name="Kang S.W."/>
            <person name="Lee K.C."/>
            <person name="Kim K.K."/>
            <person name="Kim J.S."/>
            <person name="Kim D.S."/>
            <person name="Ko S.H."/>
            <person name="Yang S.H."/>
            <person name="Lee J.S."/>
        </authorList>
    </citation>
    <scope>NUCLEOTIDE SEQUENCE [LARGE SCALE GENOMIC DNA]</scope>
    <source>
        <strain evidence="1 2">KCTC 33723</strain>
    </source>
</reference>
<keyword evidence="2" id="KW-1185">Reference proteome</keyword>
<evidence type="ECO:0000313" key="2">
    <source>
        <dbReference type="Proteomes" id="UP000275368"/>
    </source>
</evidence>
<proteinExistence type="predicted"/>
<evidence type="ECO:0000313" key="1">
    <source>
        <dbReference type="EMBL" id="BBH22646.1"/>
    </source>
</evidence>
<protein>
    <submittedName>
        <fullName evidence="1">Uncharacterized protein</fullName>
    </submittedName>
</protein>
<dbReference type="Proteomes" id="UP000275368">
    <property type="component" value="Chromosome"/>
</dbReference>
<dbReference type="OrthoDB" id="2872746at2"/>
<accession>A0A3G9IVX1</accession>
<dbReference type="KEGG" id="pbk:Back11_39910"/>
<dbReference type="EMBL" id="AP019308">
    <property type="protein sequence ID" value="BBH22646.1"/>
    <property type="molecule type" value="Genomic_DNA"/>
</dbReference>